<organism evidence="1 2">
    <name type="scientific">Terrisporobacter othiniensis</name>
    <dbReference type="NCBI Taxonomy" id="1577792"/>
    <lineage>
        <taxon>Bacteria</taxon>
        <taxon>Bacillati</taxon>
        <taxon>Bacillota</taxon>
        <taxon>Clostridia</taxon>
        <taxon>Peptostreptococcales</taxon>
        <taxon>Peptostreptococcaceae</taxon>
        <taxon>Terrisporobacter</taxon>
    </lineage>
</organism>
<dbReference type="STRING" id="1577792.QX51_09935"/>
<dbReference type="NCBIfam" id="NF038093">
    <property type="entry name" value="GrdX"/>
    <property type="match status" value="1"/>
</dbReference>
<dbReference type="Proteomes" id="UP000031189">
    <property type="component" value="Unassembled WGS sequence"/>
</dbReference>
<accession>A0A0B3VWF9</accession>
<keyword evidence="2" id="KW-1185">Reference proteome</keyword>
<gene>
    <name evidence="1" type="ORF">QX51_09935</name>
</gene>
<dbReference type="AlphaFoldDB" id="A0A0B3VWF9"/>
<proteinExistence type="predicted"/>
<reference evidence="1 2" key="1">
    <citation type="submission" date="2014-12" db="EMBL/GenBank/DDBJ databases">
        <title>Draft genome sequence of Terrisporobacter sp. 08-306576, isolated from the blood culture of a bacteremia patient.</title>
        <authorList>
            <person name="Lund L.C."/>
            <person name="Sydenham T.V."/>
            <person name="Hogh S.V."/>
            <person name="Skov M.N."/>
            <person name="Kemp M."/>
            <person name="Justesen U.S."/>
        </authorList>
    </citation>
    <scope>NUCLEOTIDE SEQUENCE [LARGE SCALE GENOMIC DNA]</scope>
    <source>
        <strain evidence="1 2">08-306576</strain>
    </source>
</reference>
<evidence type="ECO:0000313" key="2">
    <source>
        <dbReference type="Proteomes" id="UP000031189"/>
    </source>
</evidence>
<sequence>MIITNNNKVHEKYKNDYKIYYKECSFREILLYVRDRVHEGYVLLTHPLSSSIKPNETPYKSVLISDYKKILDYKSLMIIENAIITYDKFKKDKDYTIELTDRIIEDFKIVDLSIIQNALS</sequence>
<evidence type="ECO:0000313" key="1">
    <source>
        <dbReference type="EMBL" id="KHS57138.1"/>
    </source>
</evidence>
<protein>
    <submittedName>
        <fullName evidence="1">GrdX protein</fullName>
    </submittedName>
</protein>
<dbReference type="InterPro" id="IPR047735">
    <property type="entry name" value="GrdX-like"/>
</dbReference>
<comment type="caution">
    <text evidence="1">The sequence shown here is derived from an EMBL/GenBank/DDBJ whole genome shotgun (WGS) entry which is preliminary data.</text>
</comment>
<dbReference type="RefSeq" id="WP_039679764.1">
    <property type="nucleotide sequence ID" value="NZ_JWHR01000091.1"/>
</dbReference>
<dbReference type="OrthoDB" id="9815289at2"/>
<name>A0A0B3VWF9_9FIRM</name>
<dbReference type="EMBL" id="JWHR01000091">
    <property type="protein sequence ID" value="KHS57138.1"/>
    <property type="molecule type" value="Genomic_DNA"/>
</dbReference>